<evidence type="ECO:0000313" key="5">
    <source>
        <dbReference type="Proteomes" id="UP000743107"/>
    </source>
</evidence>
<evidence type="ECO:0000313" key="2">
    <source>
        <dbReference type="EMBL" id="MBF7127522.1"/>
    </source>
</evidence>
<dbReference type="Proteomes" id="UP001214131">
    <property type="component" value="Chromosome"/>
</dbReference>
<proteinExistence type="predicted"/>
<evidence type="ECO:0000313" key="6">
    <source>
        <dbReference type="Proteomes" id="UP001214131"/>
    </source>
</evidence>
<dbReference type="AlphaFoldDB" id="A0A379BQ81"/>
<organism evidence="2 5">
    <name type="scientific">Pediococcus pentosaceus</name>
    <dbReference type="NCBI Taxonomy" id="1255"/>
    <lineage>
        <taxon>Bacteria</taxon>
        <taxon>Bacillati</taxon>
        <taxon>Bacillota</taxon>
        <taxon>Bacilli</taxon>
        <taxon>Lactobacillales</taxon>
        <taxon>Lactobacillaceae</taxon>
        <taxon>Pediococcus</taxon>
    </lineage>
</organism>
<dbReference type="Proteomes" id="UP000472573">
    <property type="component" value="Unassembled WGS sequence"/>
</dbReference>
<dbReference type="EMBL" id="JADOFV010000003">
    <property type="protein sequence ID" value="MBF7127522.1"/>
    <property type="molecule type" value="Genomic_DNA"/>
</dbReference>
<dbReference type="GO" id="GO:0005198">
    <property type="term" value="F:structural molecule activity"/>
    <property type="evidence" value="ECO:0007669"/>
    <property type="project" value="InterPro"/>
</dbReference>
<reference evidence="4" key="3">
    <citation type="submission" date="2020-03" db="EMBL/GenBank/DDBJ databases">
        <title>SpeciesPrimer: A bioinformatics pipeline dedicated to the design of qPCR primers for the quantification of bacterial species.</title>
        <authorList>
            <person name="Dreier M."/>
            <person name="Berthoud H."/>
            <person name="Shani N."/>
            <person name="Wechsler D."/>
            <person name="Junier P."/>
        </authorList>
    </citation>
    <scope>NUCLEOTIDE SEQUENCE [LARGE SCALE GENOMIC DNA]</scope>
    <source>
        <strain evidence="4">FAM13073</strain>
    </source>
</reference>
<gene>
    <name evidence="2" type="primary">pduM</name>
    <name evidence="1" type="ORF">GBO79_05395</name>
    <name evidence="2" type="ORF">ITQ97_06840</name>
    <name evidence="3" type="ORF">PWB86_03140</name>
</gene>
<dbReference type="InterPro" id="IPR030992">
    <property type="entry name" value="PduM"/>
</dbReference>
<dbReference type="EMBL" id="WENB01000003">
    <property type="protein sequence ID" value="KAF0413391.1"/>
    <property type="molecule type" value="Genomic_DNA"/>
</dbReference>
<name>A0A379BQ81_PEDPE</name>
<keyword evidence="4" id="KW-1185">Reference proteome</keyword>
<dbReference type="Pfam" id="PF15953">
    <property type="entry name" value="PDU_like"/>
    <property type="match status" value="1"/>
</dbReference>
<dbReference type="RefSeq" id="WP_060743278.1">
    <property type="nucleotide sequence ID" value="NZ_CAKMAM010000003.1"/>
</dbReference>
<evidence type="ECO:0000313" key="3">
    <source>
        <dbReference type="EMBL" id="WEA57875.1"/>
    </source>
</evidence>
<reference evidence="2" key="4">
    <citation type="submission" date="2020-11" db="EMBL/GenBank/DDBJ databases">
        <title>Antibiotic susceptibility profiles of Pediococcus pentosaceus from various origins and their implications for the safety assessment of strains with food-technology applications.</title>
        <authorList>
            <person name="Shani N."/>
            <person name="Oberhaensli S."/>
            <person name="Arias E."/>
        </authorList>
    </citation>
    <scope>NUCLEOTIDE SEQUENCE</scope>
    <source>
        <strain evidence="2">FAM 19164</strain>
    </source>
</reference>
<evidence type="ECO:0000313" key="4">
    <source>
        <dbReference type="Proteomes" id="UP000472573"/>
    </source>
</evidence>
<protein>
    <submittedName>
        <fullName evidence="2">PduM family microcompartment protein</fullName>
    </submittedName>
</protein>
<sequence>MDPIVSQVIERLKKRNEQSSEVTYSKNITVPTDDVFVNSANLIIKKVSIELISELYRLNTANPWISWILKGLDYEVDFQLNISKYSINFIPLVMIRDWPILFVVDGKNPIYSFQSKIIARSNLAAIPDNSIVVMDNNQKLTNEAEEISSLKNLKLQVRTDENCIWQK</sequence>
<dbReference type="EMBL" id="CP118739">
    <property type="protein sequence ID" value="WEA57875.1"/>
    <property type="molecule type" value="Genomic_DNA"/>
</dbReference>
<accession>A0A379BQ81</accession>
<reference evidence="1" key="1">
    <citation type="submission" date="2019-10" db="EMBL/GenBank/DDBJ databases">
        <authorList>
            <person name="Irmler S."/>
            <person name="Berthoud H."/>
            <person name="Roetschi A."/>
            <person name="Arias E."/>
            <person name="Shani N."/>
            <person name="Wuethrich D."/>
            <person name="Bruggmann R."/>
        </authorList>
    </citation>
    <scope>NUCLEOTIDE SEQUENCE</scope>
    <source>
        <strain evidence="1">FAM13073</strain>
    </source>
</reference>
<dbReference type="NCBIfam" id="TIGR04493">
    <property type="entry name" value="microcomp_PduM"/>
    <property type="match status" value="1"/>
</dbReference>
<evidence type="ECO:0000313" key="1">
    <source>
        <dbReference type="EMBL" id="KAF0413391.1"/>
    </source>
</evidence>
<reference evidence="1" key="2">
    <citation type="submission" date="2019-12" db="EMBL/GenBank/DDBJ databases">
        <title>SpeciesPrimer: A bioinformatics pipeline dedicated to the design of qPCR primers for the quantification of bacterial species.</title>
        <authorList>
            <person name="Dreier M."/>
            <person name="Berthoud H."/>
            <person name="Shani N."/>
            <person name="Wechsler D."/>
            <person name="Junier P."/>
        </authorList>
    </citation>
    <scope>NUCLEOTIDE SEQUENCE</scope>
    <source>
        <strain evidence="1">FAM13073</strain>
    </source>
</reference>
<reference evidence="3 6" key="5">
    <citation type="submission" date="2023-02" db="EMBL/GenBank/DDBJ databases">
        <title>Comparative genomics and fermentation flavor characterization of five lactic acid bacteria reveal flavor biosynthesis metabolic pathways in fermented muskmelon puree.</title>
        <authorList>
            <person name="Yuan L."/>
            <person name="Li M."/>
            <person name="Xu X."/>
            <person name="Lao F."/>
            <person name="Wu J."/>
        </authorList>
    </citation>
    <scope>NUCLEOTIDE SEQUENCE [LARGE SCALE GENOMIC DNA]</scope>
    <source>
        <strain evidence="3 6">Ca-4</strain>
    </source>
</reference>
<dbReference type="Proteomes" id="UP000743107">
    <property type="component" value="Unassembled WGS sequence"/>
</dbReference>